<dbReference type="SUPFAM" id="SSF50475">
    <property type="entry name" value="FMN-binding split barrel"/>
    <property type="match status" value="1"/>
</dbReference>
<name>A0ABW7AJE5_9ACTN</name>
<comment type="caution">
    <text evidence="1">The sequence shown here is derived from an EMBL/GenBank/DDBJ whole genome shotgun (WGS) entry which is preliminary data.</text>
</comment>
<protein>
    <submittedName>
        <fullName evidence="1">Pyridoxamine 5'-phosphate oxidase family protein</fullName>
    </submittedName>
</protein>
<dbReference type="InterPro" id="IPR012349">
    <property type="entry name" value="Split_barrel_FMN-bd"/>
</dbReference>
<dbReference type="RefSeq" id="WP_393171223.1">
    <property type="nucleotide sequence ID" value="NZ_JBICRM010000021.1"/>
</dbReference>
<proteinExistence type="predicted"/>
<dbReference type="Proteomes" id="UP001603978">
    <property type="component" value="Unassembled WGS sequence"/>
</dbReference>
<evidence type="ECO:0000313" key="1">
    <source>
        <dbReference type="EMBL" id="MFG1707495.1"/>
    </source>
</evidence>
<keyword evidence="2" id="KW-1185">Reference proteome</keyword>
<dbReference type="EMBL" id="JBICRM010000021">
    <property type="protein sequence ID" value="MFG1707495.1"/>
    <property type="molecule type" value="Genomic_DNA"/>
</dbReference>
<sequence length="60" mass="6690">MSFTDEELAYLRSQPLARVATLGADGQPDVVPLAFEYDGWNMAGEPVGDTWYESRRAVHC</sequence>
<gene>
    <name evidence="1" type="ORF">ACFLIM_30265</name>
</gene>
<dbReference type="Gene3D" id="2.30.110.10">
    <property type="entry name" value="Electron Transport, Fmn-binding Protein, Chain A"/>
    <property type="match status" value="1"/>
</dbReference>
<evidence type="ECO:0000313" key="2">
    <source>
        <dbReference type="Proteomes" id="UP001603978"/>
    </source>
</evidence>
<organism evidence="1 2">
    <name type="scientific">Nonomuraea marmarensis</name>
    <dbReference type="NCBI Taxonomy" id="3351344"/>
    <lineage>
        <taxon>Bacteria</taxon>
        <taxon>Bacillati</taxon>
        <taxon>Actinomycetota</taxon>
        <taxon>Actinomycetes</taxon>
        <taxon>Streptosporangiales</taxon>
        <taxon>Streptosporangiaceae</taxon>
        <taxon>Nonomuraea</taxon>
    </lineage>
</organism>
<reference evidence="1 2" key="1">
    <citation type="submission" date="2024-10" db="EMBL/GenBank/DDBJ databases">
        <authorList>
            <person name="Topkara A.R."/>
            <person name="Saygin H."/>
        </authorList>
    </citation>
    <scope>NUCLEOTIDE SEQUENCE [LARGE SCALE GENOMIC DNA]</scope>
    <source>
        <strain evidence="1 2">M3C6</strain>
    </source>
</reference>
<accession>A0ABW7AJE5</accession>